<feature type="compositionally biased region" description="Basic and acidic residues" evidence="1">
    <location>
        <begin position="365"/>
        <end position="375"/>
    </location>
</feature>
<feature type="compositionally biased region" description="Low complexity" evidence="1">
    <location>
        <begin position="139"/>
        <end position="202"/>
    </location>
</feature>
<dbReference type="EMBL" id="VIIS01001927">
    <property type="protein sequence ID" value="KAF0290842.1"/>
    <property type="molecule type" value="Genomic_DNA"/>
</dbReference>
<accession>A0A6A4VK09</accession>
<protein>
    <submittedName>
        <fullName evidence="2">Uncharacterized protein</fullName>
    </submittedName>
</protein>
<comment type="caution">
    <text evidence="2">The sequence shown here is derived from an EMBL/GenBank/DDBJ whole genome shotgun (WGS) entry which is preliminary data.</text>
</comment>
<name>A0A6A4VK09_AMPAM</name>
<feature type="region of interest" description="Disordered" evidence="1">
    <location>
        <begin position="128"/>
        <end position="474"/>
    </location>
</feature>
<evidence type="ECO:0000256" key="1">
    <source>
        <dbReference type="SAM" id="MobiDB-lite"/>
    </source>
</evidence>
<dbReference type="OrthoDB" id="6287635at2759"/>
<sequence length="497" mass="51772">MRATSHCEWTRCVSDCLAELAGPPPPADERGGTPGYLLDTCPDLAAQFLDQSPDLAEVRRTKRRAQRPFGLSLVELLTEHAVAFSLVDDAYSTMKPPGARTGNGDFLSKLRRLLSVITESKAESAGDALVHPAFPTPESSTGADSASQATTASQLTADGVSGAVDGDDPAVGGDWADTPTREAAAADTPAREAAAADCPDTAGQESPCNSLTLVLDEESGEEDMKDSEPGGGTGAVTQTHIASVKSTAEGDGQSVEKTRDCVGEKRLKSQPSGPEHRDTARSTNFDTARPSPPVKSESPASGVGPSIRSLRIIPTPLTEGVKTPSLNGSLGDIETPTSARQGGRRGARSRGRSGPRRATAPRRRLMAEIQRRVESPRTPLEPSRPKAEPTPSTQSTAADRCKPGTAGDEVGDGSTRSGGVCRTARGAARRAGRPAVTSSDPVDQSAPDHTHQPGVKRPAVEGSPGQPVKTTPGNAKHLLKSLDIMSFLSRVHSIGSN</sequence>
<feature type="compositionally biased region" description="Basic and acidic residues" evidence="1">
    <location>
        <begin position="254"/>
        <end position="267"/>
    </location>
</feature>
<keyword evidence="3" id="KW-1185">Reference proteome</keyword>
<feature type="compositionally biased region" description="Polar residues" evidence="1">
    <location>
        <begin position="203"/>
        <end position="212"/>
    </location>
</feature>
<reference evidence="2 3" key="1">
    <citation type="submission" date="2019-07" db="EMBL/GenBank/DDBJ databases">
        <title>Draft genome assembly of a fouling barnacle, Amphibalanus amphitrite (Darwin, 1854): The first reference genome for Thecostraca.</title>
        <authorList>
            <person name="Kim W."/>
        </authorList>
    </citation>
    <scope>NUCLEOTIDE SEQUENCE [LARGE SCALE GENOMIC DNA]</scope>
    <source>
        <strain evidence="2">SNU_AA5</strain>
        <tissue evidence="2">Soma without cirri and trophi</tissue>
    </source>
</reference>
<organism evidence="2 3">
    <name type="scientific">Amphibalanus amphitrite</name>
    <name type="common">Striped barnacle</name>
    <name type="synonym">Balanus amphitrite</name>
    <dbReference type="NCBI Taxonomy" id="1232801"/>
    <lineage>
        <taxon>Eukaryota</taxon>
        <taxon>Metazoa</taxon>
        <taxon>Ecdysozoa</taxon>
        <taxon>Arthropoda</taxon>
        <taxon>Crustacea</taxon>
        <taxon>Multicrustacea</taxon>
        <taxon>Cirripedia</taxon>
        <taxon>Thoracica</taxon>
        <taxon>Thoracicalcarea</taxon>
        <taxon>Balanomorpha</taxon>
        <taxon>Balanoidea</taxon>
        <taxon>Balanidae</taxon>
        <taxon>Amphibalaninae</taxon>
        <taxon>Amphibalanus</taxon>
    </lineage>
</organism>
<dbReference type="AlphaFoldDB" id="A0A6A4VK09"/>
<gene>
    <name evidence="2" type="ORF">FJT64_010975</name>
</gene>
<feature type="compositionally biased region" description="Polar residues" evidence="1">
    <location>
        <begin position="235"/>
        <end position="246"/>
    </location>
</feature>
<evidence type="ECO:0000313" key="3">
    <source>
        <dbReference type="Proteomes" id="UP000440578"/>
    </source>
</evidence>
<dbReference type="Proteomes" id="UP000440578">
    <property type="component" value="Unassembled WGS sequence"/>
</dbReference>
<proteinExistence type="predicted"/>
<feature type="compositionally biased region" description="Basic residues" evidence="1">
    <location>
        <begin position="342"/>
        <end position="364"/>
    </location>
</feature>
<feature type="compositionally biased region" description="Acidic residues" evidence="1">
    <location>
        <begin position="215"/>
        <end position="225"/>
    </location>
</feature>
<evidence type="ECO:0000313" key="2">
    <source>
        <dbReference type="EMBL" id="KAF0290842.1"/>
    </source>
</evidence>